<reference evidence="2 3" key="2">
    <citation type="journal article" date="2011" name="Genome Res.">
        <title>Chromosome and gene copy number variation allow major structural change between species and strains of Leishmania.</title>
        <authorList>
            <person name="Rogers M.B."/>
            <person name="Hilley J.D."/>
            <person name="Dickens N.J."/>
            <person name="Wilkes J."/>
            <person name="Bates P.A."/>
            <person name="Depledge D.P."/>
            <person name="Harris D."/>
            <person name="Her Y."/>
            <person name="Herzyk P."/>
            <person name="Imamura H."/>
            <person name="Otto T.D."/>
            <person name="Sanders M."/>
            <person name="Seeger K."/>
            <person name="Dujardin J.C."/>
            <person name="Berriman M."/>
            <person name="Smith D.F."/>
            <person name="Hertz-Fowler C."/>
            <person name="Mottram J.C."/>
        </authorList>
    </citation>
    <scope>NUCLEOTIDE SEQUENCE [LARGE SCALE GENOMIC DNA]</scope>
    <source>
        <strain evidence="3">MHOM/IL/81/Friedlin</strain>
    </source>
</reference>
<proteinExistence type="predicted"/>
<organism evidence="2 3">
    <name type="scientific">Leishmania major</name>
    <dbReference type="NCBI Taxonomy" id="5664"/>
    <lineage>
        <taxon>Eukaryota</taxon>
        <taxon>Discoba</taxon>
        <taxon>Euglenozoa</taxon>
        <taxon>Kinetoplastea</taxon>
        <taxon>Metakinetoplastina</taxon>
        <taxon>Trypanosomatida</taxon>
        <taxon>Trypanosomatidae</taxon>
        <taxon>Leishmaniinae</taxon>
        <taxon>Leishmania</taxon>
    </lineage>
</organism>
<feature type="compositionally biased region" description="Basic and acidic residues" evidence="1">
    <location>
        <begin position="1"/>
        <end position="14"/>
    </location>
</feature>
<dbReference type="SMR" id="Q4QCZ5"/>
<dbReference type="RefSeq" id="XP_001682803.1">
    <property type="nucleotide sequence ID" value="XM_001682751.1"/>
</dbReference>
<dbReference type="KEGG" id="lma:LMJF_20_0450"/>
<dbReference type="HOGENOM" id="CLU_2364156_0_0_1"/>
<feature type="region of interest" description="Disordered" evidence="1">
    <location>
        <begin position="1"/>
        <end position="25"/>
    </location>
</feature>
<keyword evidence="3" id="KW-1185">Reference proteome</keyword>
<dbReference type="VEuPathDB" id="TriTrypDB:LmjF.20.0450"/>
<sequence>MQDEHKFNAEDRRRAPPPNTPERALDYHERTNDDKLIAHASQVNHLSKPRHRNCLTEFIIVETPVVSFLVDSSDPSLCLLRRSGRQGTKNEEKGVH</sequence>
<evidence type="ECO:0000256" key="1">
    <source>
        <dbReference type="SAM" id="MobiDB-lite"/>
    </source>
</evidence>
<accession>Q4QCZ5</accession>
<reference evidence="2 3" key="1">
    <citation type="journal article" date="2005" name="Science">
        <title>The genome of the kinetoplastid parasite, Leishmania major.</title>
        <authorList>
            <person name="Ivens A.C."/>
            <person name="Peacock C.S."/>
            <person name="Worthey E.A."/>
            <person name="Murphy L."/>
            <person name="Aggarwal G."/>
            <person name="Berriman M."/>
            <person name="Sisk E."/>
            <person name="Rajandream M.A."/>
            <person name="Adlem E."/>
            <person name="Aert R."/>
            <person name="Anupama A."/>
            <person name="Apostolou Z."/>
            <person name="Attipoe P."/>
            <person name="Bason N."/>
            <person name="Bauser C."/>
            <person name="Beck A."/>
            <person name="Beverley S.M."/>
            <person name="Bianchettin G."/>
            <person name="Borzym K."/>
            <person name="Bothe G."/>
            <person name="Bruschi C.V."/>
            <person name="Collins M."/>
            <person name="Cadag E."/>
            <person name="Ciarloni L."/>
            <person name="Clayton C."/>
            <person name="Coulson R.M."/>
            <person name="Cronin A."/>
            <person name="Cruz A.K."/>
            <person name="Davies R.M."/>
            <person name="De Gaudenzi J."/>
            <person name="Dobson D.E."/>
            <person name="Duesterhoeft A."/>
            <person name="Fazelina G."/>
            <person name="Fosker N."/>
            <person name="Frasch A.C."/>
            <person name="Fraser A."/>
            <person name="Fuchs M."/>
            <person name="Gabel C."/>
            <person name="Goble A."/>
            <person name="Goffeau A."/>
            <person name="Harris D."/>
            <person name="Hertz-Fowler C."/>
            <person name="Hilbert H."/>
            <person name="Horn D."/>
            <person name="Huang Y."/>
            <person name="Klages S."/>
            <person name="Knights A."/>
            <person name="Kube M."/>
            <person name="Larke N."/>
            <person name="Litvin L."/>
            <person name="Lord A."/>
            <person name="Louie T."/>
            <person name="Marra M."/>
            <person name="Masuy D."/>
            <person name="Matthews K."/>
            <person name="Michaeli S."/>
            <person name="Mottram J.C."/>
            <person name="Muller-Auer S."/>
            <person name="Munden H."/>
            <person name="Nelson S."/>
            <person name="Norbertczak H."/>
            <person name="Oliver K."/>
            <person name="O'neil S."/>
            <person name="Pentony M."/>
            <person name="Pohl T.M."/>
            <person name="Price C."/>
            <person name="Purnelle B."/>
            <person name="Quail M.A."/>
            <person name="Rabbinowitsch E."/>
            <person name="Reinhardt R."/>
            <person name="Rieger M."/>
            <person name="Rinta J."/>
            <person name="Robben J."/>
            <person name="Robertson L."/>
            <person name="Ruiz J.C."/>
            <person name="Rutter S."/>
            <person name="Saunders D."/>
            <person name="Schafer M."/>
            <person name="Schein J."/>
            <person name="Schwartz D.C."/>
            <person name="Seeger K."/>
            <person name="Seyler A."/>
            <person name="Sharp S."/>
            <person name="Shin H."/>
            <person name="Sivam D."/>
            <person name="Squares R."/>
            <person name="Squares S."/>
            <person name="Tosato V."/>
            <person name="Vogt C."/>
            <person name="Volckaert G."/>
            <person name="Wambutt R."/>
            <person name="Warren T."/>
            <person name="Wedler H."/>
            <person name="Woodward J."/>
            <person name="Zhou S."/>
            <person name="Zimmermann W."/>
            <person name="Smith D.F."/>
            <person name="Blackwell J.M."/>
            <person name="Stuart K.D."/>
            <person name="Barrell B."/>
            <person name="Myler P.J."/>
        </authorList>
    </citation>
    <scope>NUCLEOTIDE SEQUENCE [LARGE SCALE GENOMIC DNA]</scope>
    <source>
        <strain evidence="3">MHOM/IL/81/Friedlin</strain>
    </source>
</reference>
<dbReference type="VEuPathDB" id="TriTrypDB:LMJSD75_200010100"/>
<dbReference type="InParanoid" id="Q4QCZ5"/>
<dbReference type="VEuPathDB" id="TriTrypDB:LMJLV39_200010300"/>
<name>Q4QCZ5_LEIMA</name>
<dbReference type="OMA" id="DYHERTN"/>
<evidence type="ECO:0000313" key="2">
    <source>
        <dbReference type="EMBL" id="CAJ03682.1"/>
    </source>
</evidence>
<gene>
    <name evidence="2" type="ORF">LMJF_20_0450</name>
</gene>
<dbReference type="AlphaFoldDB" id="Q4QCZ5"/>
<evidence type="ECO:0000313" key="3">
    <source>
        <dbReference type="Proteomes" id="UP000000542"/>
    </source>
</evidence>
<protein>
    <submittedName>
        <fullName evidence="2">Uncharacterized protein</fullName>
    </submittedName>
</protein>
<dbReference type="VEuPathDB" id="TriTrypDB:LMJFC_200010400"/>
<dbReference type="EMBL" id="FR796416">
    <property type="protein sequence ID" value="CAJ03682.1"/>
    <property type="molecule type" value="Genomic_DNA"/>
</dbReference>
<dbReference type="GeneID" id="5651327"/>
<dbReference type="Proteomes" id="UP000000542">
    <property type="component" value="Chromosome 20"/>
</dbReference>